<dbReference type="Gene3D" id="3.40.50.720">
    <property type="entry name" value="NAD(P)-binding Rossmann-like Domain"/>
    <property type="match status" value="1"/>
</dbReference>
<evidence type="ECO:0000313" key="2">
    <source>
        <dbReference type="EMBL" id="AWI09842.1"/>
    </source>
</evidence>
<feature type="domain" description="Gfo/Idh/MocA-like oxidoreductase N-terminal" evidence="1">
    <location>
        <begin position="97"/>
        <end position="170"/>
    </location>
</feature>
<dbReference type="InterPro" id="IPR000683">
    <property type="entry name" value="Gfo/Idh/MocA-like_OxRdtase_N"/>
</dbReference>
<dbReference type="RefSeq" id="WP_108825656.1">
    <property type="nucleotide sequence ID" value="NZ_CP023004.1"/>
</dbReference>
<name>A0A2U8E5N5_9BACT</name>
<gene>
    <name evidence="2" type="ORF">CKA38_11810</name>
</gene>
<dbReference type="AlphaFoldDB" id="A0A2U8E5N5"/>
<accession>A0A2U8E5N5</accession>
<proteinExistence type="predicted"/>
<dbReference type="Proteomes" id="UP000244896">
    <property type="component" value="Chromosome"/>
</dbReference>
<evidence type="ECO:0000313" key="3">
    <source>
        <dbReference type="Proteomes" id="UP000244896"/>
    </source>
</evidence>
<keyword evidence="3" id="KW-1185">Reference proteome</keyword>
<dbReference type="EMBL" id="CP023004">
    <property type="protein sequence ID" value="AWI09842.1"/>
    <property type="molecule type" value="Genomic_DNA"/>
</dbReference>
<dbReference type="OrthoDB" id="128220at2"/>
<dbReference type="KEGG" id="elut:CKA38_11810"/>
<reference evidence="2 3" key="1">
    <citation type="journal article" date="2018" name="Syst. Appl. Microbiol.">
        <title>Ereboglobus luteus gen. nov. sp. nov. from cockroach guts, and new insights into the oxygen relationship of the genera Opitutus and Didymococcus (Verrucomicrobia: Opitutaceae).</title>
        <authorList>
            <person name="Tegtmeier D."/>
            <person name="Belitz A."/>
            <person name="Radek R."/>
            <person name="Heimerl T."/>
            <person name="Brune A."/>
        </authorList>
    </citation>
    <scope>NUCLEOTIDE SEQUENCE [LARGE SCALE GENOMIC DNA]</scope>
    <source>
        <strain evidence="2 3">Ho45</strain>
    </source>
</reference>
<protein>
    <recommendedName>
        <fullName evidence="1">Gfo/Idh/MocA-like oxidoreductase N-terminal domain-containing protein</fullName>
    </recommendedName>
</protein>
<evidence type="ECO:0000259" key="1">
    <source>
        <dbReference type="Pfam" id="PF01408"/>
    </source>
</evidence>
<organism evidence="2 3">
    <name type="scientific">Ereboglobus luteus</name>
    <dbReference type="NCBI Taxonomy" id="1796921"/>
    <lineage>
        <taxon>Bacteria</taxon>
        <taxon>Pseudomonadati</taxon>
        <taxon>Verrucomicrobiota</taxon>
        <taxon>Opitutia</taxon>
        <taxon>Opitutales</taxon>
        <taxon>Opitutaceae</taxon>
        <taxon>Ereboglobus</taxon>
    </lineage>
</organism>
<sequence length="340" mass="36897">MPMHPDSHRPKNILRWKKLHALFAVALVLQAALAAAELRIGIIGADTSHAPAFAKFINTPPANDPVEGVRVTSVFKTFSADMPLSANRVEGFMKRLLAMPGITAAASIEELAQNVDAIMILSADGRAHLDLARRVIPFRKPVFIDKPLASTYRDAVEIIRLAEQHGTPVFSASSLRYTLAKPALAKAAQTAKMGAIKGVFVWGPAAFEPRTPDLFWYGIHSVESLYAVMGAGCATVQRIHTDDTDIITGIWPDKRIGTIRGMRDTKSYFGLTLLGANAPLTENAASGYAPLVREIITFFKTGKPPVPYAETLEIMAFMEAAELSKQRNGAPVALDEILKP</sequence>
<dbReference type="GO" id="GO:0000166">
    <property type="term" value="F:nucleotide binding"/>
    <property type="evidence" value="ECO:0007669"/>
    <property type="project" value="InterPro"/>
</dbReference>
<dbReference type="InterPro" id="IPR036291">
    <property type="entry name" value="NAD(P)-bd_dom_sf"/>
</dbReference>
<dbReference type="SUPFAM" id="SSF51735">
    <property type="entry name" value="NAD(P)-binding Rossmann-fold domains"/>
    <property type="match status" value="1"/>
</dbReference>
<dbReference type="Pfam" id="PF01408">
    <property type="entry name" value="GFO_IDH_MocA"/>
    <property type="match status" value="1"/>
</dbReference>